<feature type="region of interest" description="Disordered" evidence="1">
    <location>
        <begin position="308"/>
        <end position="341"/>
    </location>
</feature>
<sequence length="394" mass="42373">MAANNHPTIPSQSALSAVALAIIGPFVIEPDWPQLAGPRRQAGNNGRPLKLLLRPGMGARTPSSILASFDSDVTLVEDAASTRVRSRDTLIVHLPAASPDMSTARGHASNGLPKAAAPRSTSPSPCQPIGSPFVDQLQVCERQQREPPPESGLEVSSRVADITTAKSRVVKSASMPHLPQVRRSPKFTLGVAGDKVTQKQPIKVSRTRLQEAHYVALPGLPPRPGDVVDYGRKASMTSGVKFQQYHLWSRKAKSMRNLKAAPSDVAVHVSVTTRTSPRSRAQRKATWHAAPQRSIASVLLSAEAEKEALPRRVGDDEPSVHKRTISGDMLPRQPLSPERSAAHSLPFVGLFTRSVSTSALTGPQVPETVSPRRPPWLVRLRRRALSDSGGPISG</sequence>
<protein>
    <submittedName>
        <fullName evidence="2">Uncharacterized protein</fullName>
    </submittedName>
</protein>
<dbReference type="AlphaFoldDB" id="A0A165UIG7"/>
<feature type="compositionally biased region" description="Basic and acidic residues" evidence="1">
    <location>
        <begin position="308"/>
        <end position="320"/>
    </location>
</feature>
<organism evidence="2 3">
    <name type="scientific">Daedalea quercina L-15889</name>
    <dbReference type="NCBI Taxonomy" id="1314783"/>
    <lineage>
        <taxon>Eukaryota</taxon>
        <taxon>Fungi</taxon>
        <taxon>Dikarya</taxon>
        <taxon>Basidiomycota</taxon>
        <taxon>Agaricomycotina</taxon>
        <taxon>Agaricomycetes</taxon>
        <taxon>Polyporales</taxon>
        <taxon>Fomitopsis</taxon>
    </lineage>
</organism>
<gene>
    <name evidence="2" type="ORF">DAEQUDRAFT_760938</name>
</gene>
<feature type="compositionally biased region" description="Polar residues" evidence="1">
    <location>
        <begin position="270"/>
        <end position="279"/>
    </location>
</feature>
<evidence type="ECO:0000313" key="2">
    <source>
        <dbReference type="EMBL" id="KZT74954.1"/>
    </source>
</evidence>
<reference evidence="2 3" key="1">
    <citation type="journal article" date="2016" name="Mol. Biol. Evol.">
        <title>Comparative Genomics of Early-Diverging Mushroom-Forming Fungi Provides Insights into the Origins of Lignocellulose Decay Capabilities.</title>
        <authorList>
            <person name="Nagy L.G."/>
            <person name="Riley R."/>
            <person name="Tritt A."/>
            <person name="Adam C."/>
            <person name="Daum C."/>
            <person name="Floudas D."/>
            <person name="Sun H."/>
            <person name="Yadav J.S."/>
            <person name="Pangilinan J."/>
            <person name="Larsson K.H."/>
            <person name="Matsuura K."/>
            <person name="Barry K."/>
            <person name="Labutti K."/>
            <person name="Kuo R."/>
            <person name="Ohm R.A."/>
            <person name="Bhattacharya S.S."/>
            <person name="Shirouzu T."/>
            <person name="Yoshinaga Y."/>
            <person name="Martin F.M."/>
            <person name="Grigoriev I.V."/>
            <person name="Hibbett D.S."/>
        </authorList>
    </citation>
    <scope>NUCLEOTIDE SEQUENCE [LARGE SCALE GENOMIC DNA]</scope>
    <source>
        <strain evidence="2 3">L-15889</strain>
    </source>
</reference>
<feature type="region of interest" description="Disordered" evidence="1">
    <location>
        <begin position="98"/>
        <end position="132"/>
    </location>
</feature>
<evidence type="ECO:0000256" key="1">
    <source>
        <dbReference type="SAM" id="MobiDB-lite"/>
    </source>
</evidence>
<keyword evidence="3" id="KW-1185">Reference proteome</keyword>
<dbReference type="OrthoDB" id="2801798at2759"/>
<evidence type="ECO:0000313" key="3">
    <source>
        <dbReference type="Proteomes" id="UP000076727"/>
    </source>
</evidence>
<proteinExistence type="predicted"/>
<dbReference type="Proteomes" id="UP000076727">
    <property type="component" value="Unassembled WGS sequence"/>
</dbReference>
<accession>A0A165UIG7</accession>
<name>A0A165UIG7_9APHY</name>
<feature type="region of interest" description="Disordered" evidence="1">
    <location>
        <begin position="269"/>
        <end position="289"/>
    </location>
</feature>
<dbReference type="EMBL" id="KV429032">
    <property type="protein sequence ID" value="KZT74954.1"/>
    <property type="molecule type" value="Genomic_DNA"/>
</dbReference>